<dbReference type="Pfam" id="PF00293">
    <property type="entry name" value="NUDIX"/>
    <property type="match status" value="1"/>
</dbReference>
<dbReference type="GO" id="GO:0016787">
    <property type="term" value="F:hydrolase activity"/>
    <property type="evidence" value="ECO:0007669"/>
    <property type="project" value="UniProtKB-KW"/>
</dbReference>
<sequence>MTFGETIEEALVRELMEETGLSVIPIKVLNTWNYMKKTGDFQVAGLIHAVKVTELSHLRLSEEHDSYQWLSFEELDKLVPHLKISLSKVVA</sequence>
<dbReference type="InterPro" id="IPR015797">
    <property type="entry name" value="NUDIX_hydrolase-like_dom_sf"/>
</dbReference>
<dbReference type="OrthoDB" id="9787476at2"/>
<dbReference type="KEGG" id="smen:SAMEA4412692_1460"/>
<evidence type="ECO:0000259" key="2">
    <source>
        <dbReference type="PROSITE" id="PS51462"/>
    </source>
</evidence>
<dbReference type="eggNOG" id="COG0494">
    <property type="taxonomic scope" value="Bacteria"/>
</dbReference>
<evidence type="ECO:0000256" key="1">
    <source>
        <dbReference type="ARBA" id="ARBA00005582"/>
    </source>
</evidence>
<dbReference type="PANTHER" id="PTHR43736">
    <property type="entry name" value="ADP-RIBOSE PYROPHOSPHATASE"/>
    <property type="match status" value="1"/>
</dbReference>
<evidence type="ECO:0000313" key="3">
    <source>
        <dbReference type="EMBL" id="SNU89370.1"/>
    </source>
</evidence>
<keyword evidence="3" id="KW-0378">Hydrolase</keyword>
<dbReference type="AlphaFoldDB" id="A0A239SV76"/>
<dbReference type="Gene3D" id="3.90.79.10">
    <property type="entry name" value="Nucleoside Triphosphate Pyrophosphohydrolase"/>
    <property type="match status" value="1"/>
</dbReference>
<protein>
    <submittedName>
        <fullName evidence="3">Hydrolase, NUDIX family</fullName>
    </submittedName>
</protein>
<reference evidence="3 4" key="1">
    <citation type="submission" date="2017-06" db="EMBL/GenBank/DDBJ databases">
        <authorList>
            <consortium name="Pathogen Informatics"/>
        </authorList>
    </citation>
    <scope>NUCLEOTIDE SEQUENCE [LARGE SCALE GENOMIC DNA]</scope>
    <source>
        <strain evidence="3 4">NCTC13788</strain>
    </source>
</reference>
<dbReference type="InterPro" id="IPR000086">
    <property type="entry name" value="NUDIX_hydrolase_dom"/>
</dbReference>
<dbReference type="SUPFAM" id="SSF55811">
    <property type="entry name" value="Nudix"/>
    <property type="match status" value="1"/>
</dbReference>
<comment type="similarity">
    <text evidence="1">Belongs to the Nudix hydrolase family.</text>
</comment>
<accession>A0A239SV76</accession>
<feature type="domain" description="Nudix hydrolase" evidence="2">
    <location>
        <begin position="1"/>
        <end position="91"/>
    </location>
</feature>
<dbReference type="Proteomes" id="UP000215185">
    <property type="component" value="Chromosome 1"/>
</dbReference>
<dbReference type="PANTHER" id="PTHR43736:SF1">
    <property type="entry name" value="DIHYDRONEOPTERIN TRIPHOSPHATE DIPHOSPHATASE"/>
    <property type="match status" value="1"/>
</dbReference>
<dbReference type="STRING" id="1123308.GCA_000380085_01762"/>
<evidence type="ECO:0000313" key="4">
    <source>
        <dbReference type="Proteomes" id="UP000215185"/>
    </source>
</evidence>
<name>A0A239SV76_9STRE</name>
<dbReference type="PROSITE" id="PS51462">
    <property type="entry name" value="NUDIX"/>
    <property type="match status" value="1"/>
</dbReference>
<keyword evidence="4" id="KW-1185">Reference proteome</keyword>
<proteinExistence type="inferred from homology"/>
<organism evidence="3 4">
    <name type="scientific">Streptococcus merionis</name>
    <dbReference type="NCBI Taxonomy" id="400065"/>
    <lineage>
        <taxon>Bacteria</taxon>
        <taxon>Bacillati</taxon>
        <taxon>Bacillota</taxon>
        <taxon>Bacilli</taxon>
        <taxon>Lactobacillales</taxon>
        <taxon>Streptococcaceae</taxon>
        <taxon>Streptococcus</taxon>
    </lineage>
</organism>
<gene>
    <name evidence="3" type="ORF">SAMEA4412692_01460</name>
</gene>
<dbReference type="EMBL" id="LT906439">
    <property type="protein sequence ID" value="SNU89370.1"/>
    <property type="molecule type" value="Genomic_DNA"/>
</dbReference>